<dbReference type="CDD" id="cd00156">
    <property type="entry name" value="REC"/>
    <property type="match status" value="1"/>
</dbReference>
<dbReference type="EMBL" id="MHUF01000033">
    <property type="protein sequence ID" value="OHA71623.1"/>
    <property type="molecule type" value="Genomic_DNA"/>
</dbReference>
<organism evidence="2 3">
    <name type="scientific">Candidatus Wildermuthbacteria bacterium RIFCSPLOWO2_01_FULL_47_18</name>
    <dbReference type="NCBI Taxonomy" id="1802460"/>
    <lineage>
        <taxon>Bacteria</taxon>
        <taxon>Candidatus Wildermuthiibacteriota</taxon>
    </lineage>
</organism>
<evidence type="ECO:0000313" key="2">
    <source>
        <dbReference type="EMBL" id="OHA71623.1"/>
    </source>
</evidence>
<dbReference type="GO" id="GO:0000160">
    <property type="term" value="P:phosphorelay signal transduction system"/>
    <property type="evidence" value="ECO:0007669"/>
    <property type="project" value="InterPro"/>
</dbReference>
<feature type="domain" description="Response regulatory" evidence="1">
    <location>
        <begin position="242"/>
        <end position="352"/>
    </location>
</feature>
<gene>
    <name evidence="2" type="ORF">A3A27_02365</name>
</gene>
<reference evidence="2 3" key="1">
    <citation type="journal article" date="2016" name="Nat. Commun.">
        <title>Thousands of microbial genomes shed light on interconnected biogeochemical processes in an aquifer system.</title>
        <authorList>
            <person name="Anantharaman K."/>
            <person name="Brown C.T."/>
            <person name="Hug L.A."/>
            <person name="Sharon I."/>
            <person name="Castelle C.J."/>
            <person name="Probst A.J."/>
            <person name="Thomas B.C."/>
            <person name="Singh A."/>
            <person name="Wilkins M.J."/>
            <person name="Karaoz U."/>
            <person name="Brodie E.L."/>
            <person name="Williams K.H."/>
            <person name="Hubbard S.S."/>
            <person name="Banfield J.F."/>
        </authorList>
    </citation>
    <scope>NUCLEOTIDE SEQUENCE [LARGE SCALE GENOMIC DNA]</scope>
</reference>
<evidence type="ECO:0000259" key="1">
    <source>
        <dbReference type="SMART" id="SM00448"/>
    </source>
</evidence>
<dbReference type="SUPFAM" id="SSF52172">
    <property type="entry name" value="CheY-like"/>
    <property type="match status" value="1"/>
</dbReference>
<comment type="caution">
    <text evidence="2">The sequence shown here is derived from an EMBL/GenBank/DDBJ whole genome shotgun (WGS) entry which is preliminary data.</text>
</comment>
<accession>A0A1G2RFK2</accession>
<dbReference type="InterPro" id="IPR011006">
    <property type="entry name" value="CheY-like_superfamily"/>
</dbReference>
<dbReference type="InterPro" id="IPR001789">
    <property type="entry name" value="Sig_transdc_resp-reg_receiver"/>
</dbReference>
<protein>
    <recommendedName>
        <fullName evidence="1">Response regulatory domain-containing protein</fullName>
    </recommendedName>
</protein>
<evidence type="ECO:0000313" key="3">
    <source>
        <dbReference type="Proteomes" id="UP000177287"/>
    </source>
</evidence>
<dbReference type="Gene3D" id="3.40.50.2300">
    <property type="match status" value="1"/>
</dbReference>
<dbReference type="SMART" id="SM00448">
    <property type="entry name" value="REC"/>
    <property type="match status" value="1"/>
</dbReference>
<name>A0A1G2RFK2_9BACT</name>
<sequence>MTRKSSYCIDLLTKERVRRRQNVQIESDRVVGLLSFTAETDEEGEVLKAINSTIKFGRVLPYEGRGGVNHPNVPLDQHMWLRFSYDVGGKKFELLATTEESEKIVRQMRDALYYGGGGLIFVGYYIRNGKHFAQFAIGACRVCHKPVISRVECEWRYCDTCAEKCEHRYERGAVHGDGVDLGVGEFCGNCGRAKPKVEGEQEKPLYDHHIAAEQELGVRVFYQNLPGITPQMIKGLKEGTLKKVLVVEDNQEWSSLIRRGLGDKVLVVQAFTMEEAEAVFERHPDLAVILMDACVPGDKPNTMGLVRKMRKTFKGPIVAISNYDKYREELMRAGCDYEAEKDDVAKKVLELVGAA</sequence>
<proteinExistence type="predicted"/>
<dbReference type="AlphaFoldDB" id="A0A1G2RFK2"/>
<dbReference type="Proteomes" id="UP000177287">
    <property type="component" value="Unassembled WGS sequence"/>
</dbReference>